<dbReference type="SUPFAM" id="SSF143120">
    <property type="entry name" value="YefM-like"/>
    <property type="match status" value="1"/>
</dbReference>
<comment type="function">
    <text evidence="2">Antitoxin component of a type II toxin-antitoxin (TA) system.</text>
</comment>
<organism evidence="3 4">
    <name type="scientific">Actinomyces israelii</name>
    <dbReference type="NCBI Taxonomy" id="1659"/>
    <lineage>
        <taxon>Bacteria</taxon>
        <taxon>Bacillati</taxon>
        <taxon>Actinomycetota</taxon>
        <taxon>Actinomycetes</taxon>
        <taxon>Actinomycetales</taxon>
        <taxon>Actinomycetaceae</taxon>
        <taxon>Actinomyces</taxon>
    </lineage>
</organism>
<keyword evidence="4" id="KW-1185">Reference proteome</keyword>
<proteinExistence type="inferred from homology"/>
<sequence length="95" mass="10532">MTAEATATFTAREFNRDVSAAKRAAADGPVIVTDRGRPAYVLLEIDDYRRLTGQPDEEPSGEELVKQLSMSEEDYVSYVNADFRPGFFGAKIPEL</sequence>
<dbReference type="Gene3D" id="3.40.1620.10">
    <property type="entry name" value="YefM-like domain"/>
    <property type="match status" value="1"/>
</dbReference>
<dbReference type="EMBL" id="JAPTMY010000009">
    <property type="protein sequence ID" value="MCZ0857512.1"/>
    <property type="molecule type" value="Genomic_DNA"/>
</dbReference>
<evidence type="ECO:0000256" key="1">
    <source>
        <dbReference type="ARBA" id="ARBA00009981"/>
    </source>
</evidence>
<evidence type="ECO:0000256" key="2">
    <source>
        <dbReference type="RuleBase" id="RU362080"/>
    </source>
</evidence>
<comment type="caution">
    <text evidence="3">The sequence shown here is derived from an EMBL/GenBank/DDBJ whole genome shotgun (WGS) entry which is preliminary data.</text>
</comment>
<reference evidence="3" key="1">
    <citation type="submission" date="2022-10" db="EMBL/GenBank/DDBJ databases">
        <title>Genome sequence of Actinomyces israelii ATCC 10048.</title>
        <authorList>
            <person name="Watt R.M."/>
            <person name="Tong W.M."/>
        </authorList>
    </citation>
    <scope>NUCLEOTIDE SEQUENCE</scope>
    <source>
        <strain evidence="3">ATCC 10048</strain>
    </source>
</reference>
<dbReference type="InterPro" id="IPR036165">
    <property type="entry name" value="YefM-like_sf"/>
</dbReference>
<accession>A0ABT4I703</accession>
<dbReference type="RefSeq" id="WP_043559899.1">
    <property type="nucleotide sequence ID" value="NZ_CAJPNG010000162.1"/>
</dbReference>
<evidence type="ECO:0000313" key="3">
    <source>
        <dbReference type="EMBL" id="MCZ0857512.1"/>
    </source>
</evidence>
<dbReference type="Proteomes" id="UP001072034">
    <property type="component" value="Unassembled WGS sequence"/>
</dbReference>
<comment type="similarity">
    <text evidence="1 2">Belongs to the phD/YefM antitoxin family.</text>
</comment>
<name>A0ABT4I703_9ACTO</name>
<protein>
    <recommendedName>
        <fullName evidence="2">Antitoxin</fullName>
    </recommendedName>
</protein>
<dbReference type="NCBIfam" id="TIGR01552">
    <property type="entry name" value="phd_fam"/>
    <property type="match status" value="1"/>
</dbReference>
<dbReference type="InterPro" id="IPR006442">
    <property type="entry name" value="Antitoxin_Phd/YefM"/>
</dbReference>
<gene>
    <name evidence="3" type="ORF">OHJ16_05580</name>
</gene>
<evidence type="ECO:0000313" key="4">
    <source>
        <dbReference type="Proteomes" id="UP001072034"/>
    </source>
</evidence>
<dbReference type="Pfam" id="PF02604">
    <property type="entry name" value="PhdYeFM_antitox"/>
    <property type="match status" value="1"/>
</dbReference>